<proteinExistence type="predicted"/>
<reference evidence="2 3" key="1">
    <citation type="journal article" date="2018" name="Proc. Natl. Acad. Sci. U.S.A.">
        <title>Draft genome sequence of Camellia sinensis var. sinensis provides insights into the evolution of the tea genome and tea quality.</title>
        <authorList>
            <person name="Wei C."/>
            <person name="Yang H."/>
            <person name="Wang S."/>
            <person name="Zhao J."/>
            <person name="Liu C."/>
            <person name="Gao L."/>
            <person name="Xia E."/>
            <person name="Lu Y."/>
            <person name="Tai Y."/>
            <person name="She G."/>
            <person name="Sun J."/>
            <person name="Cao H."/>
            <person name="Tong W."/>
            <person name="Gao Q."/>
            <person name="Li Y."/>
            <person name="Deng W."/>
            <person name="Jiang X."/>
            <person name="Wang W."/>
            <person name="Chen Q."/>
            <person name="Zhang S."/>
            <person name="Li H."/>
            <person name="Wu J."/>
            <person name="Wang P."/>
            <person name="Li P."/>
            <person name="Shi C."/>
            <person name="Zheng F."/>
            <person name="Jian J."/>
            <person name="Huang B."/>
            <person name="Shan D."/>
            <person name="Shi M."/>
            <person name="Fang C."/>
            <person name="Yue Y."/>
            <person name="Li F."/>
            <person name="Li D."/>
            <person name="Wei S."/>
            <person name="Han B."/>
            <person name="Jiang C."/>
            <person name="Yin Y."/>
            <person name="Xia T."/>
            <person name="Zhang Z."/>
            <person name="Bennetzen J.L."/>
            <person name="Zhao S."/>
            <person name="Wan X."/>
        </authorList>
    </citation>
    <scope>NUCLEOTIDE SEQUENCE [LARGE SCALE GENOMIC DNA]</scope>
    <source>
        <strain evidence="3">cv. Shuchazao</strain>
        <tissue evidence="2">Leaf</tissue>
    </source>
</reference>
<feature type="region of interest" description="Disordered" evidence="1">
    <location>
        <begin position="234"/>
        <end position="259"/>
    </location>
</feature>
<feature type="compositionally biased region" description="Polar residues" evidence="1">
    <location>
        <begin position="104"/>
        <end position="129"/>
    </location>
</feature>
<dbReference type="EMBL" id="SDRB02011054">
    <property type="protein sequence ID" value="THG03087.1"/>
    <property type="molecule type" value="Genomic_DNA"/>
</dbReference>
<accession>A0A4V3WL23</accession>
<dbReference type="Proteomes" id="UP000306102">
    <property type="component" value="Unassembled WGS sequence"/>
</dbReference>
<sequence length="259" mass="28348">MTSHYDSLATISGEERVGVNVGKKGKKEREKESHADKARRANRVAEKEAEAESKKEKEEDQRGGLSLEEISKYRQSAQQNSMDAIRAAEERYAKKAKELGSSALQNVKESAQQAKDYTAQTAHQANDYASQKPVGAKEAGASVAEREPAKDVVVETGKSTVGYGGKGEETGEQECGSGEVVEKPTETVQEEFYRAAPEEHERREHQGGGGIFAAIVETIVEIAQNTKDLVVGQDDQTRGYKGGSIEYTEPEEVEERRVP</sequence>
<evidence type="ECO:0000256" key="1">
    <source>
        <dbReference type="SAM" id="MobiDB-lite"/>
    </source>
</evidence>
<feature type="compositionally biased region" description="Basic and acidic residues" evidence="1">
    <location>
        <begin position="27"/>
        <end position="62"/>
    </location>
</feature>
<comment type="caution">
    <text evidence="2">The sequence shown here is derived from an EMBL/GenBank/DDBJ whole genome shotgun (WGS) entry which is preliminary data.</text>
</comment>
<organism evidence="2 3">
    <name type="scientific">Camellia sinensis var. sinensis</name>
    <name type="common">China tea</name>
    <dbReference type="NCBI Taxonomy" id="542762"/>
    <lineage>
        <taxon>Eukaryota</taxon>
        <taxon>Viridiplantae</taxon>
        <taxon>Streptophyta</taxon>
        <taxon>Embryophyta</taxon>
        <taxon>Tracheophyta</taxon>
        <taxon>Spermatophyta</taxon>
        <taxon>Magnoliopsida</taxon>
        <taxon>eudicotyledons</taxon>
        <taxon>Gunneridae</taxon>
        <taxon>Pentapetalae</taxon>
        <taxon>asterids</taxon>
        <taxon>Ericales</taxon>
        <taxon>Theaceae</taxon>
        <taxon>Camellia</taxon>
    </lineage>
</organism>
<name>A0A4V3WL23_CAMSN</name>
<evidence type="ECO:0000313" key="2">
    <source>
        <dbReference type="EMBL" id="THG03087.1"/>
    </source>
</evidence>
<protein>
    <submittedName>
        <fullName evidence="2">Uncharacterized protein</fullName>
    </submittedName>
</protein>
<dbReference type="AlphaFoldDB" id="A0A4V3WL23"/>
<feature type="region of interest" description="Disordered" evidence="1">
    <location>
        <begin position="104"/>
        <end position="187"/>
    </location>
</feature>
<dbReference type="PANTHER" id="PTHR47877">
    <property type="entry name" value="LATE EMBRYOGENESIS ABUNDANT DOMAIN-CONTAINING PROTEIN / LEA DOMAIN-CONTAINING PROTEIN"/>
    <property type="match status" value="1"/>
</dbReference>
<dbReference type="PANTHER" id="PTHR47877:SF3">
    <property type="entry name" value="LATE EMBRYOGENESIS ABUNDANT DOMAIN-CONTAINING PROTEIN _ LEA DOMAIN-CONTAINING PROTEIN"/>
    <property type="match status" value="1"/>
</dbReference>
<dbReference type="GO" id="GO:0005829">
    <property type="term" value="C:cytosol"/>
    <property type="evidence" value="ECO:0007669"/>
    <property type="project" value="TreeGrafter"/>
</dbReference>
<evidence type="ECO:0000313" key="3">
    <source>
        <dbReference type="Proteomes" id="UP000306102"/>
    </source>
</evidence>
<gene>
    <name evidence="2" type="ORF">TEA_026159</name>
</gene>
<dbReference type="GO" id="GO:0009631">
    <property type="term" value="P:cold acclimation"/>
    <property type="evidence" value="ECO:0007669"/>
    <property type="project" value="TreeGrafter"/>
</dbReference>
<feature type="region of interest" description="Disordered" evidence="1">
    <location>
        <begin position="1"/>
        <end position="68"/>
    </location>
</feature>
<feature type="compositionally biased region" description="Basic and acidic residues" evidence="1">
    <location>
        <begin position="144"/>
        <end position="153"/>
    </location>
</feature>
<keyword evidence="3" id="KW-1185">Reference proteome</keyword>
<dbReference type="STRING" id="542762.A0A4V3WL23"/>